<dbReference type="InterPro" id="IPR015943">
    <property type="entry name" value="WD40/YVTN_repeat-like_dom_sf"/>
</dbReference>
<dbReference type="PROSITE" id="PS50294">
    <property type="entry name" value="WD_REPEATS_REGION"/>
    <property type="match status" value="2"/>
</dbReference>
<comment type="caution">
    <text evidence="7">The sequence shown here is derived from an EMBL/GenBank/DDBJ whole genome shotgun (WGS) entry which is preliminary data.</text>
</comment>
<dbReference type="GO" id="GO:0030992">
    <property type="term" value="C:intraciliary transport particle B"/>
    <property type="evidence" value="ECO:0007669"/>
    <property type="project" value="TreeGrafter"/>
</dbReference>
<feature type="repeat" description="WD" evidence="4">
    <location>
        <begin position="67"/>
        <end position="99"/>
    </location>
</feature>
<evidence type="ECO:0000256" key="3">
    <source>
        <dbReference type="ARBA" id="ARBA00023273"/>
    </source>
</evidence>
<reference evidence="7" key="1">
    <citation type="submission" date="2021-01" db="EMBL/GenBank/DDBJ databases">
        <authorList>
            <person name="Li R."/>
            <person name="Bekaert M."/>
        </authorList>
    </citation>
    <scope>NUCLEOTIDE SEQUENCE</scope>
    <source>
        <strain evidence="7">Farmed</strain>
    </source>
</reference>
<feature type="domain" description="IFT80 second beta-propeller" evidence="5">
    <location>
        <begin position="265"/>
        <end position="553"/>
    </location>
</feature>
<dbReference type="SUPFAM" id="SSF50978">
    <property type="entry name" value="WD40 repeat-like"/>
    <property type="match status" value="2"/>
</dbReference>
<dbReference type="Pfam" id="PF23335">
    <property type="entry name" value="Beta-prop_IFT80_2nd"/>
    <property type="match status" value="1"/>
</dbReference>
<evidence type="ECO:0000256" key="1">
    <source>
        <dbReference type="ARBA" id="ARBA00004138"/>
    </source>
</evidence>
<organism evidence="7 8">
    <name type="scientific">Acanthosepion pharaonis</name>
    <name type="common">Pharaoh cuttlefish</name>
    <name type="synonym">Sepia pharaonis</name>
    <dbReference type="NCBI Taxonomy" id="158019"/>
    <lineage>
        <taxon>Eukaryota</taxon>
        <taxon>Metazoa</taxon>
        <taxon>Spiralia</taxon>
        <taxon>Lophotrochozoa</taxon>
        <taxon>Mollusca</taxon>
        <taxon>Cephalopoda</taxon>
        <taxon>Coleoidea</taxon>
        <taxon>Decapodiformes</taxon>
        <taxon>Sepiida</taxon>
        <taxon>Sepiina</taxon>
        <taxon>Sepiidae</taxon>
        <taxon>Acanthosepion</taxon>
    </lineage>
</organism>
<dbReference type="EMBL" id="CAHIKZ030001569">
    <property type="protein sequence ID" value="CAE1268443.1"/>
    <property type="molecule type" value="Genomic_DNA"/>
</dbReference>
<accession>A0A812CE83</accession>
<dbReference type="PANTHER" id="PTHR24098:SF0">
    <property type="entry name" value="OUTER SEGMENT 5"/>
    <property type="match status" value="1"/>
</dbReference>
<dbReference type="Proteomes" id="UP000597762">
    <property type="component" value="Unassembled WGS sequence"/>
</dbReference>
<protein>
    <submittedName>
        <fullName evidence="7">IFT80</fullName>
    </submittedName>
</protein>
<feature type="domain" description="IFT80/172/WDR35 TPR" evidence="6">
    <location>
        <begin position="581"/>
        <end position="727"/>
    </location>
</feature>
<sequence>MFFQSSRIFGETTKFVTLPDGVFPTSLLWSPKDVVAGKKVGYDVFVLTSTDGKIHYINRAGRLEKSTDAHKGAILCGRWSPNGEDFATAGEDGLVKIWSKQRMLRSTLVQNSTPVYCLAWAPDSKQLVFTNGKHLVIKGQHGGSKPIMWKGHDGLILVLEWNSVNGLILSGSEDCKYKIWDSYGQPVYSSLAYDYPITSVAWNPNGELFVVGSFNSLRLCDCSGWSYTLEKPNTGSIFSLAWSSDGTQISGACGNGHVIIGHLIDRHLEWKNFDATVISNYQINVRNVLSDTKEMLDFRNRIIKVSFSFGHLVVATASQCYIYSIKNWNTPLIFDLKEGCVTLIVQAEKHFLLVDGLNVSIHSYDGRLVSPIKYSGMRAELMNNLTASLSNDTLAIRSKQDEKVIHVFDTNSGRLVGDGKPISHQLEVVEVALDQSGPSNERRLAIVDKNRDLYLTTVRVFGKGCKFLKLGTMIQSLAWNNSCNMLAALSDDRLLIYCYPNAIYADKDLLPSVIDERDSSEFGKQPWILQFSDNQVVMRRSEGSLVSTAITPYPAILHEYVSAAKWEDAVRLCRFVKEDMLWACLAAMAAYAKELSTAEVAYAALKEADKIQYIMHIKNIPVKEARNAEMALFCGNNQDAEAILLQAGLIFRAILLNIKIYNWNRALELALKHKTHIDTVLVYRQKYLQKFDKQESDKRFLQYGEGVELNWDKVRTKMDFEYQKEKEHFSTAKA</sequence>
<dbReference type="PANTHER" id="PTHR24098">
    <property type="entry name" value="OUTER SEGMENT 5"/>
    <property type="match status" value="1"/>
</dbReference>
<dbReference type="InterPro" id="IPR056157">
    <property type="entry name" value="TPR_IFT80_172_dom"/>
</dbReference>
<gene>
    <name evidence="7" type="ORF">SPHA_36091</name>
</gene>
<feature type="repeat" description="WD" evidence="4">
    <location>
        <begin position="149"/>
        <end position="181"/>
    </location>
</feature>
<dbReference type="InterPro" id="IPR056456">
    <property type="entry name" value="Beta-prop_IFT80_2nd"/>
</dbReference>
<evidence type="ECO:0000259" key="5">
    <source>
        <dbReference type="Pfam" id="PF23335"/>
    </source>
</evidence>
<keyword evidence="2" id="KW-0969">Cilium</keyword>
<dbReference type="Gene3D" id="2.130.10.10">
    <property type="entry name" value="YVTN repeat-like/Quinoprotein amine dehydrogenase"/>
    <property type="match status" value="3"/>
</dbReference>
<dbReference type="FunFam" id="2.130.10.10:FF:000463">
    <property type="entry name" value="intraflagellar transport protein 80 homolog"/>
    <property type="match status" value="1"/>
</dbReference>
<comment type="subcellular location">
    <subcellularLocation>
        <location evidence="1">Cell projection</location>
        <location evidence="1">Cilium</location>
    </subcellularLocation>
</comment>
<dbReference type="PROSITE" id="PS50082">
    <property type="entry name" value="WD_REPEATS_2"/>
    <property type="match status" value="2"/>
</dbReference>
<dbReference type="Pfam" id="PF23387">
    <property type="entry name" value="TPR_IFT80_172"/>
    <property type="match status" value="1"/>
</dbReference>
<dbReference type="SMART" id="SM00320">
    <property type="entry name" value="WD40"/>
    <property type="match status" value="6"/>
</dbReference>
<dbReference type="AlphaFoldDB" id="A0A812CE83"/>
<name>A0A812CE83_ACAPH</name>
<dbReference type="InterPro" id="IPR036322">
    <property type="entry name" value="WD40_repeat_dom_sf"/>
</dbReference>
<evidence type="ECO:0000256" key="2">
    <source>
        <dbReference type="ARBA" id="ARBA00023069"/>
    </source>
</evidence>
<evidence type="ECO:0000259" key="6">
    <source>
        <dbReference type="Pfam" id="PF23387"/>
    </source>
</evidence>
<dbReference type="InterPro" id="IPR001680">
    <property type="entry name" value="WD40_rpt"/>
</dbReference>
<evidence type="ECO:0000313" key="8">
    <source>
        <dbReference type="Proteomes" id="UP000597762"/>
    </source>
</evidence>
<dbReference type="OrthoDB" id="408728at2759"/>
<evidence type="ECO:0000313" key="7">
    <source>
        <dbReference type="EMBL" id="CAE1268443.1"/>
    </source>
</evidence>
<keyword evidence="4" id="KW-0853">WD repeat</keyword>
<proteinExistence type="predicted"/>
<dbReference type="GO" id="GO:0005929">
    <property type="term" value="C:cilium"/>
    <property type="evidence" value="ECO:0007669"/>
    <property type="project" value="UniProtKB-SubCell"/>
</dbReference>
<evidence type="ECO:0000256" key="4">
    <source>
        <dbReference type="PROSITE-ProRule" id="PRU00221"/>
    </source>
</evidence>
<dbReference type="GO" id="GO:0060271">
    <property type="term" value="P:cilium assembly"/>
    <property type="evidence" value="ECO:0007669"/>
    <property type="project" value="TreeGrafter"/>
</dbReference>
<keyword evidence="8" id="KW-1185">Reference proteome</keyword>
<keyword evidence="3" id="KW-0966">Cell projection</keyword>
<dbReference type="Pfam" id="PF00400">
    <property type="entry name" value="WD40"/>
    <property type="match status" value="4"/>
</dbReference>